<comment type="similarity">
    <text evidence="1 2">Belongs to the VPS16 family.</text>
</comment>
<dbReference type="GO" id="GO:0042144">
    <property type="term" value="P:vacuole fusion, non-autophagic"/>
    <property type="evidence" value="ECO:0007669"/>
    <property type="project" value="TreeGrafter"/>
</dbReference>
<protein>
    <recommendedName>
        <fullName evidence="2">Protein VACUOLELESS1</fullName>
    </recommendedName>
</protein>
<dbReference type="InterPro" id="IPR016534">
    <property type="entry name" value="VPS16"/>
</dbReference>
<feature type="domain" description="Vps16 N-terminal" evidence="4">
    <location>
        <begin position="7"/>
        <end position="408"/>
    </location>
</feature>
<dbReference type="GO" id="GO:0030897">
    <property type="term" value="C:HOPS complex"/>
    <property type="evidence" value="ECO:0007669"/>
    <property type="project" value="TreeGrafter"/>
</dbReference>
<dbReference type="InterPro" id="IPR036322">
    <property type="entry name" value="WD40_repeat_dom_sf"/>
</dbReference>
<evidence type="ECO:0000313" key="5">
    <source>
        <dbReference type="EMBL" id="JAG99093.1"/>
    </source>
</evidence>
<evidence type="ECO:0000256" key="1">
    <source>
        <dbReference type="ARBA" id="ARBA00009250"/>
    </source>
</evidence>
<sequence length="840" mass="94845">MAVSVAAEWEALYNRYYRKQEIYCMSWQKMDLTRHKVACARFGGPIAVIRDDSKIVQLYAESARRKLLIFNSAGVLLASTVWDRPGGRLIGLGWSDEETLVCVVQDGTVYRYNIHGELQEPQITMGKECWEQNVVECIIWENGLVCLTEGNQLFCIPDLQRPKAIKLGDPNLEEPPLCMTVIEPQYTMSGNVEVLLAVNDYVLVVEEEAFQQLGLGIGPLQKMAVSPNGNFLASFTHDGRLLVVSTDFSKVIFEFNCDSALPPEQLAWCGMDSVLLYWEDMLVMVGPYGDSVRFTYDEPLVLIPECDGVRILSNSSMEFLQRVPDSTVSVFKIGSTSPAALLYDALDHFDKQSAKADENLRLIRSSLHEAVESCIDAAGHEFDISRQRTLLRAASYGKPFCSHFPRDQIKEMCKTLRILNAVRHYEIGIPLSIQQYKVLTAPVLIARLINAFRHLLALRISEYINLSQEPVVMHWACIKITAASSIQDTHLLDLLLEKLKICKGISYAAVAAHADRKGRRRLAAMLLDFEPCFSEQVPLLLSMGEEERALIKATESGDTDLVYLVIFHIWRRKPALEFFGMIQAKPLARDLFIKYARNDDREFLKNFYLSSGQLQELASLLWKESWEHTKSPLAQRGSPLQGPRIKLIEQVHKLFSETKEHAFESKAAEEHAKLLRLQHELEASTKQAIFVDSSVSDTIRTCIVLGNHRAAEKIKNEFKVSDKRWYWLKVFALSTTNNWNALEKFSKEKKPPTGYKPFVEACIEAGNKDEALKYILKLTDPQERAEAYARIGMAKEAAEAASQAKDGELLGRLKLTFGQNTAATALFDTLRDRLSLQGGT</sequence>
<dbReference type="Gene3D" id="1.10.150.780">
    <property type="entry name" value="Vps16, C-terminal region"/>
    <property type="match status" value="1"/>
</dbReference>
<dbReference type="GO" id="GO:0005765">
    <property type="term" value="C:lysosomal membrane"/>
    <property type="evidence" value="ECO:0007669"/>
    <property type="project" value="TreeGrafter"/>
</dbReference>
<proteinExistence type="inferred from homology"/>
<dbReference type="EMBL" id="GCKF01009627">
    <property type="protein sequence ID" value="JAG99093.1"/>
    <property type="molecule type" value="Transcribed_RNA"/>
</dbReference>
<dbReference type="InterPro" id="IPR038132">
    <property type="entry name" value="Vps16_C_sf"/>
</dbReference>
<organism evidence="5">
    <name type="scientific">Araucaria cunninghamii</name>
    <name type="common">Hoop pine</name>
    <name type="synonym">Moreton Bay pine</name>
    <dbReference type="NCBI Taxonomy" id="56994"/>
    <lineage>
        <taxon>Eukaryota</taxon>
        <taxon>Viridiplantae</taxon>
        <taxon>Streptophyta</taxon>
        <taxon>Embryophyta</taxon>
        <taxon>Tracheophyta</taxon>
        <taxon>Spermatophyta</taxon>
        <taxon>Pinopsida</taxon>
        <taxon>Pinidae</taxon>
        <taxon>Conifers II</taxon>
        <taxon>Araucariales</taxon>
        <taxon>Araucariaceae</taxon>
        <taxon>Araucaria</taxon>
    </lineage>
</organism>
<keyword evidence="2" id="KW-0472">Membrane</keyword>
<feature type="domain" description="Vps16 C-terminal" evidence="3">
    <location>
        <begin position="505"/>
        <end position="817"/>
    </location>
</feature>
<evidence type="ECO:0000259" key="3">
    <source>
        <dbReference type="Pfam" id="PF04840"/>
    </source>
</evidence>
<dbReference type="Pfam" id="PF04840">
    <property type="entry name" value="Vps16_C"/>
    <property type="match status" value="1"/>
</dbReference>
<dbReference type="PIRSF" id="PIRSF007949">
    <property type="entry name" value="VPS16"/>
    <property type="match status" value="1"/>
</dbReference>
<keyword evidence="2" id="KW-0926">Vacuole</keyword>
<dbReference type="InterPro" id="IPR006926">
    <property type="entry name" value="Vps16_N"/>
</dbReference>
<dbReference type="GO" id="GO:0003779">
    <property type="term" value="F:actin binding"/>
    <property type="evidence" value="ECO:0007669"/>
    <property type="project" value="TreeGrafter"/>
</dbReference>
<dbReference type="GO" id="GO:0006886">
    <property type="term" value="P:intracellular protein transport"/>
    <property type="evidence" value="ECO:0007669"/>
    <property type="project" value="InterPro"/>
</dbReference>
<dbReference type="PANTHER" id="PTHR12811:SF0">
    <property type="entry name" value="VACUOLAR PROTEIN SORTING-ASSOCIATED PROTEIN 16 HOMOLOG"/>
    <property type="match status" value="1"/>
</dbReference>
<name>A0A0D6R9L4_ARACU</name>
<dbReference type="FunFam" id="1.10.150.780:FF:000001">
    <property type="entry name" value="Vacuolar protein sorting-associated protein 16 homolog"/>
    <property type="match status" value="1"/>
</dbReference>
<dbReference type="PANTHER" id="PTHR12811">
    <property type="entry name" value="VACUOLAR PROTEIN SORTING VPS16"/>
    <property type="match status" value="1"/>
</dbReference>
<dbReference type="Pfam" id="PF04841">
    <property type="entry name" value="Vps16_N"/>
    <property type="match status" value="1"/>
</dbReference>
<evidence type="ECO:0000256" key="2">
    <source>
        <dbReference type="PIRNR" id="PIRNR007949"/>
    </source>
</evidence>
<comment type="subcellular location">
    <subcellularLocation>
        <location evidence="2">Vacuole membrane</location>
        <topology evidence="2">Peripheral membrane protein</topology>
    </subcellularLocation>
</comment>
<dbReference type="InterPro" id="IPR006925">
    <property type="entry name" value="Vps16_C"/>
</dbReference>
<accession>A0A0D6R9L4</accession>
<evidence type="ECO:0000259" key="4">
    <source>
        <dbReference type="Pfam" id="PF04841"/>
    </source>
</evidence>
<dbReference type="AlphaFoldDB" id="A0A0D6R9L4"/>
<comment type="function">
    <text evidence="2">Required for vacuole biogenesis and vacuole enlargment in dividing and expanding cells. Involved in the docking or fusion of prevacuolar vesicles.</text>
</comment>
<dbReference type="GO" id="GO:0005768">
    <property type="term" value="C:endosome"/>
    <property type="evidence" value="ECO:0007669"/>
    <property type="project" value="TreeGrafter"/>
</dbReference>
<dbReference type="SUPFAM" id="SSF50978">
    <property type="entry name" value="WD40 repeat-like"/>
    <property type="match status" value="1"/>
</dbReference>
<dbReference type="GO" id="GO:0016197">
    <property type="term" value="P:endosomal transport"/>
    <property type="evidence" value="ECO:0007669"/>
    <property type="project" value="TreeGrafter"/>
</dbReference>
<reference evidence="5" key="1">
    <citation type="submission" date="2015-03" db="EMBL/GenBank/DDBJ databases">
        <title>A transcriptome of Araucaria cunninghamii, an australian fine timber species.</title>
        <authorList>
            <person name="Jing Yi C.J.Y."/>
            <person name="Yin San L.Y.S."/>
            <person name="Abdul Karim S.S."/>
            <person name="Wan Azmi N.N."/>
            <person name="Hercus R.R."/>
            <person name="Croft L.L."/>
        </authorList>
    </citation>
    <scope>NUCLEOTIDE SEQUENCE</scope>
    <source>
        <strain evidence="5">MI0301</strain>
        <tissue evidence="5">Leaf</tissue>
    </source>
</reference>